<keyword evidence="1" id="KW-0175">Coiled coil</keyword>
<dbReference type="EMBL" id="LGAP01000028">
    <property type="protein sequence ID" value="KOF14251.1"/>
    <property type="molecule type" value="Genomic_DNA"/>
</dbReference>
<name>A0A0L8BHS3_ENSAD</name>
<organism evidence="2 3">
    <name type="scientific">Ensifer adhaerens</name>
    <name type="common">Sinorhizobium morelense</name>
    <dbReference type="NCBI Taxonomy" id="106592"/>
    <lineage>
        <taxon>Bacteria</taxon>
        <taxon>Pseudomonadati</taxon>
        <taxon>Pseudomonadota</taxon>
        <taxon>Alphaproteobacteria</taxon>
        <taxon>Hyphomicrobiales</taxon>
        <taxon>Rhizobiaceae</taxon>
        <taxon>Sinorhizobium/Ensifer group</taxon>
        <taxon>Ensifer</taxon>
    </lineage>
</organism>
<feature type="coiled-coil region" evidence="1">
    <location>
        <begin position="17"/>
        <end position="57"/>
    </location>
</feature>
<accession>A0A0L8BHS3</accession>
<reference evidence="3" key="1">
    <citation type="submission" date="2015-07" db="EMBL/GenBank/DDBJ databases">
        <title>Whole genome sequence of an Ensifer adhaerens strain isolated from a cave pool in the Wind Cave National Park.</title>
        <authorList>
            <person name="Eng W.W.H."/>
            <person name="Gan H.M."/>
            <person name="Barton H.A."/>
            <person name="Savka M.A."/>
        </authorList>
    </citation>
    <scope>NUCLEOTIDE SEQUENCE [LARGE SCALE GENOMIC DNA]</scope>
    <source>
        <strain evidence="3">SD006</strain>
    </source>
</reference>
<proteinExistence type="predicted"/>
<dbReference type="Proteomes" id="UP000037425">
    <property type="component" value="Unassembled WGS sequence"/>
</dbReference>
<gene>
    <name evidence="2" type="ORF">AC244_27670</name>
</gene>
<protein>
    <submittedName>
        <fullName evidence="2">Uncharacterized protein</fullName>
    </submittedName>
</protein>
<evidence type="ECO:0000313" key="3">
    <source>
        <dbReference type="Proteomes" id="UP000037425"/>
    </source>
</evidence>
<sequence length="62" mass="7335">MTDGVIFHKFKEMTMTIEQHIEELRAELQNCLDAEERHQIETELEAARQELARRNTDDPPPE</sequence>
<comment type="caution">
    <text evidence="2">The sequence shown here is derived from an EMBL/GenBank/DDBJ whole genome shotgun (WGS) entry which is preliminary data.</text>
</comment>
<evidence type="ECO:0000313" key="2">
    <source>
        <dbReference type="EMBL" id="KOF14251.1"/>
    </source>
</evidence>
<dbReference type="AlphaFoldDB" id="A0A0L8BHS3"/>
<evidence type="ECO:0000256" key="1">
    <source>
        <dbReference type="SAM" id="Coils"/>
    </source>
</evidence>
<dbReference type="PATRIC" id="fig|106592.7.peg.4334"/>